<evidence type="ECO:0000313" key="3">
    <source>
        <dbReference type="EMBL" id="CEG05416.1"/>
    </source>
</evidence>
<evidence type="ECO:0000256" key="2">
    <source>
        <dbReference type="SAM" id="SignalP"/>
    </source>
</evidence>
<proteinExistence type="predicted"/>
<dbReference type="EMBL" id="CBMI010003890">
    <property type="protein sequence ID" value="CEG05416.1"/>
    <property type="molecule type" value="Genomic_DNA"/>
</dbReference>
<reference evidence="3" key="1">
    <citation type="submission" date="2013-05" db="EMBL/GenBank/DDBJ databases">
        <title>Draft genome sequences of six wheat associated Fusarium spp. isolates.</title>
        <authorList>
            <person name="Moolhuijzen P.M."/>
            <person name="Manners J.M."/>
            <person name="Wilcox S."/>
            <person name="Bellgard M.I."/>
            <person name="Gardiner D.M."/>
        </authorList>
    </citation>
    <scope>NUCLEOTIDE SEQUENCE</scope>
    <source>
        <strain evidence="3">CS3069</strain>
    </source>
</reference>
<name>A0A090N600_9HYPO</name>
<feature type="compositionally biased region" description="Polar residues" evidence="1">
    <location>
        <begin position="208"/>
        <end position="219"/>
    </location>
</feature>
<accession>A0A090N600</accession>
<feature type="chain" id="PRO_5001860309" evidence="2">
    <location>
        <begin position="18"/>
        <end position="305"/>
    </location>
</feature>
<feature type="signal peptide" evidence="2">
    <location>
        <begin position="1"/>
        <end position="17"/>
    </location>
</feature>
<gene>
    <name evidence="3" type="ORF">BN850_0112800</name>
</gene>
<dbReference type="AlphaFoldDB" id="A0A090N600"/>
<comment type="caution">
    <text evidence="3">The sequence shown here is derived from an EMBL/GenBank/DDBJ whole genome shotgun (WGS) entry which is preliminary data.</text>
</comment>
<sequence length="305" mass="31963">MSFKSLILPALLTLAKAADDIQYETRTATITQCFTRDGLAPAPVVTGATATVHKPGITGGAIIVEVDAPNCESCGCPTCVQTVAYTTSFQCFCDTGLCDQEYVITERYKGMEAKPTMDSHSIPFGFTCDVQTCTTCGPEPVTATITYPVTDRPYDNNVAHPTAMPPAGKPSKGDDYDNGSDYDSGSEHKGSDYDNGSEHKGSEDDASSKPSSGYKSENIPSYPDEPVPAKKPEGEPMPAPVPAPMPKPNENNGFHSAVKPTSTADAESYYPDVGGEHPVVVSGAAGRALGVVGAGVAAFVLLFSF</sequence>
<keyword evidence="2" id="KW-0732">Signal</keyword>
<evidence type="ECO:0000256" key="1">
    <source>
        <dbReference type="SAM" id="MobiDB-lite"/>
    </source>
</evidence>
<protein>
    <submittedName>
        <fullName evidence="3">WGS project CBMI000000000 data, contig CS3069_c003892</fullName>
    </submittedName>
</protein>
<feature type="compositionally biased region" description="Basic and acidic residues" evidence="1">
    <location>
        <begin position="185"/>
        <end position="207"/>
    </location>
</feature>
<organism evidence="3">
    <name type="scientific">Fusarium clavum</name>
    <dbReference type="NCBI Taxonomy" id="2594811"/>
    <lineage>
        <taxon>Eukaryota</taxon>
        <taxon>Fungi</taxon>
        <taxon>Dikarya</taxon>
        <taxon>Ascomycota</taxon>
        <taxon>Pezizomycotina</taxon>
        <taxon>Sordariomycetes</taxon>
        <taxon>Hypocreomycetidae</taxon>
        <taxon>Hypocreales</taxon>
        <taxon>Nectriaceae</taxon>
        <taxon>Fusarium</taxon>
        <taxon>Fusarium incarnatum-equiseti species complex</taxon>
    </lineage>
</organism>
<feature type="region of interest" description="Disordered" evidence="1">
    <location>
        <begin position="156"/>
        <end position="243"/>
    </location>
</feature>